<dbReference type="PRINTS" id="PR00789">
    <property type="entry name" value="OSIALOPTASE"/>
</dbReference>
<dbReference type="Gene3D" id="3.30.420.40">
    <property type="match status" value="1"/>
</dbReference>
<evidence type="ECO:0000259" key="7">
    <source>
        <dbReference type="Pfam" id="PF00814"/>
    </source>
</evidence>
<proteinExistence type="predicted"/>
<keyword evidence="5" id="KW-0012">Acyltransferase</keyword>
<reference evidence="9" key="1">
    <citation type="submission" date="2017-09" db="EMBL/GenBank/DDBJ databases">
        <title>Depth-based differentiation of microbial function through sediment-hosted aquifers and enrichment of novel symbionts in the deep terrestrial subsurface.</title>
        <authorList>
            <person name="Probst A.J."/>
            <person name="Ladd B."/>
            <person name="Jarett J.K."/>
            <person name="Geller-Mcgrath D.E."/>
            <person name="Sieber C.M.K."/>
            <person name="Emerson J.B."/>
            <person name="Anantharaman K."/>
            <person name="Thomas B.C."/>
            <person name="Malmstrom R."/>
            <person name="Stieglmeier M."/>
            <person name="Klingl A."/>
            <person name="Woyke T."/>
            <person name="Ryan C.M."/>
            <person name="Banfield J.F."/>
        </authorList>
    </citation>
    <scope>NUCLEOTIDE SEQUENCE [LARGE SCALE GENOMIC DNA]</scope>
</reference>
<gene>
    <name evidence="8" type="ORF">COT78_03660</name>
</gene>
<comment type="catalytic activity">
    <reaction evidence="6">
        <text>L-threonylcarbamoyladenylate + adenosine(37) in tRNA = N(6)-L-threonylcarbamoyladenosine(37) in tRNA + AMP + H(+)</text>
        <dbReference type="Rhea" id="RHEA:37059"/>
        <dbReference type="Rhea" id="RHEA-COMP:10162"/>
        <dbReference type="Rhea" id="RHEA-COMP:10163"/>
        <dbReference type="ChEBI" id="CHEBI:15378"/>
        <dbReference type="ChEBI" id="CHEBI:73682"/>
        <dbReference type="ChEBI" id="CHEBI:74411"/>
        <dbReference type="ChEBI" id="CHEBI:74418"/>
        <dbReference type="ChEBI" id="CHEBI:456215"/>
        <dbReference type="EC" id="2.3.1.234"/>
    </reaction>
</comment>
<sequence length="273" mass="29804">MTEGLSISNPPAQAEHLRAGQVPNPKSQVLSPMFPVLALTVSGGHTMLVLMKDHGKYEILGATIDDAVGEAYDKVSRLLGLGYPGGPAVSELANQFRNGISNFKFLISKQIPIHNSQIQNSPIEFPRPIMKDGTFNFSFSGLKTAVLVLTKKIVTAEKLNSAEEIDLETKQKIAAAFEEAVADVLSFKLGKAIEKYQSKTVVFAGGVSANLYLRDRLKVSVERLNPDIKFLTPTREMSGDNAAMIGLAAYYHIKRGDTSTWRDIQIDANLKLV</sequence>
<evidence type="ECO:0000256" key="3">
    <source>
        <dbReference type="ARBA" id="ARBA00022694"/>
    </source>
</evidence>
<dbReference type="InterPro" id="IPR017861">
    <property type="entry name" value="KAE1/TsaD"/>
</dbReference>
<evidence type="ECO:0000313" key="9">
    <source>
        <dbReference type="Proteomes" id="UP000231382"/>
    </source>
</evidence>
<organism evidence="8 9">
    <name type="scientific">Candidatus Berkelbacteria bacterium CG10_big_fil_rev_8_21_14_0_10_43_13</name>
    <dbReference type="NCBI Taxonomy" id="1974514"/>
    <lineage>
        <taxon>Bacteria</taxon>
        <taxon>Candidatus Berkelbacteria</taxon>
    </lineage>
</organism>
<dbReference type="GO" id="GO:0008033">
    <property type="term" value="P:tRNA processing"/>
    <property type="evidence" value="ECO:0007669"/>
    <property type="project" value="UniProtKB-KW"/>
</dbReference>
<dbReference type="GO" id="GO:0046872">
    <property type="term" value="F:metal ion binding"/>
    <property type="evidence" value="ECO:0007669"/>
    <property type="project" value="UniProtKB-KW"/>
</dbReference>
<evidence type="ECO:0000313" key="8">
    <source>
        <dbReference type="EMBL" id="PIS07430.1"/>
    </source>
</evidence>
<accession>A0A2H0W5T1</accession>
<dbReference type="EC" id="2.3.1.234" evidence="1"/>
<dbReference type="Pfam" id="PF00814">
    <property type="entry name" value="TsaD"/>
    <property type="match status" value="1"/>
</dbReference>
<name>A0A2H0W5T1_9BACT</name>
<dbReference type="InterPro" id="IPR000905">
    <property type="entry name" value="Gcp-like_dom"/>
</dbReference>
<keyword evidence="3" id="KW-0819">tRNA processing</keyword>
<dbReference type="SUPFAM" id="SSF53067">
    <property type="entry name" value="Actin-like ATPase domain"/>
    <property type="match status" value="1"/>
</dbReference>
<comment type="caution">
    <text evidence="8">The sequence shown here is derived from an EMBL/GenBank/DDBJ whole genome shotgun (WGS) entry which is preliminary data.</text>
</comment>
<keyword evidence="2" id="KW-0808">Transferase</keyword>
<feature type="domain" description="Gcp-like" evidence="7">
    <location>
        <begin position="33"/>
        <end position="246"/>
    </location>
</feature>
<dbReference type="GO" id="GO:0061711">
    <property type="term" value="F:tRNA N(6)-L-threonylcarbamoyladenine synthase activity"/>
    <property type="evidence" value="ECO:0007669"/>
    <property type="project" value="UniProtKB-EC"/>
</dbReference>
<dbReference type="InterPro" id="IPR043129">
    <property type="entry name" value="ATPase_NBD"/>
</dbReference>
<dbReference type="PANTHER" id="PTHR11735">
    <property type="entry name" value="TRNA N6-ADENOSINE THREONYLCARBAMOYLTRANSFERASE"/>
    <property type="match status" value="1"/>
</dbReference>
<dbReference type="Proteomes" id="UP000231382">
    <property type="component" value="Unassembled WGS sequence"/>
</dbReference>
<dbReference type="EMBL" id="PEZW01000025">
    <property type="protein sequence ID" value="PIS07430.1"/>
    <property type="molecule type" value="Genomic_DNA"/>
</dbReference>
<dbReference type="PANTHER" id="PTHR11735:SF6">
    <property type="entry name" value="TRNA N6-ADENOSINE THREONYLCARBAMOYLTRANSFERASE, MITOCHONDRIAL"/>
    <property type="match status" value="1"/>
</dbReference>
<evidence type="ECO:0000256" key="5">
    <source>
        <dbReference type="ARBA" id="ARBA00023315"/>
    </source>
</evidence>
<protein>
    <recommendedName>
        <fullName evidence="1">N(6)-L-threonylcarbamoyladenine synthase</fullName>
        <ecNumber evidence="1">2.3.1.234</ecNumber>
    </recommendedName>
</protein>
<evidence type="ECO:0000256" key="4">
    <source>
        <dbReference type="ARBA" id="ARBA00022723"/>
    </source>
</evidence>
<evidence type="ECO:0000256" key="2">
    <source>
        <dbReference type="ARBA" id="ARBA00022679"/>
    </source>
</evidence>
<evidence type="ECO:0000256" key="6">
    <source>
        <dbReference type="ARBA" id="ARBA00048117"/>
    </source>
</evidence>
<dbReference type="AlphaFoldDB" id="A0A2H0W5T1"/>
<evidence type="ECO:0000256" key="1">
    <source>
        <dbReference type="ARBA" id="ARBA00012156"/>
    </source>
</evidence>
<keyword evidence="4" id="KW-0479">Metal-binding</keyword>